<dbReference type="GO" id="GO:0003964">
    <property type="term" value="F:RNA-directed DNA polymerase activity"/>
    <property type="evidence" value="ECO:0007669"/>
    <property type="project" value="UniProtKB-EC"/>
</dbReference>
<organism evidence="6 7">
    <name type="scientific">Mycena citricolor</name>
    <dbReference type="NCBI Taxonomy" id="2018698"/>
    <lineage>
        <taxon>Eukaryota</taxon>
        <taxon>Fungi</taxon>
        <taxon>Dikarya</taxon>
        <taxon>Basidiomycota</taxon>
        <taxon>Agaricomycotina</taxon>
        <taxon>Agaricomycetes</taxon>
        <taxon>Agaricomycetidae</taxon>
        <taxon>Agaricales</taxon>
        <taxon>Marasmiineae</taxon>
        <taxon>Mycenaceae</taxon>
        <taxon>Mycena</taxon>
    </lineage>
</organism>
<proteinExistence type="predicted"/>
<accession>A0AAD2HWW0</accession>
<feature type="domain" description="Integrase catalytic" evidence="5">
    <location>
        <begin position="27"/>
        <end position="126"/>
    </location>
</feature>
<dbReference type="PANTHER" id="PTHR42648:SF28">
    <property type="entry name" value="TRANSPOSON-ENCODED PROTEIN WITH RIBONUCLEASE H-LIKE AND RETROVIRUS ZINC FINGER-LIKE DOMAINS"/>
    <property type="match status" value="1"/>
</dbReference>
<keyword evidence="7" id="KW-1185">Reference proteome</keyword>
<sequence length="126" mass="14306">MVTGLNVDESVPASTFCETCVKAKSHVTPFPPASDSQYTEIGDLTFTDVWGPSHVIAIDGSRYYVSFTDAATRRTVLYFLKRKSDIKDRMRDYVEYIQTQAGKRVKAFRCDNGGEYVNDDVRTFLR</sequence>
<dbReference type="PROSITE" id="PS50994">
    <property type="entry name" value="INTEGRASE"/>
    <property type="match status" value="1"/>
</dbReference>
<dbReference type="GO" id="GO:0003723">
    <property type="term" value="F:RNA binding"/>
    <property type="evidence" value="ECO:0007669"/>
    <property type="project" value="UniProtKB-KW"/>
</dbReference>
<dbReference type="GO" id="GO:0003887">
    <property type="term" value="F:DNA-directed DNA polymerase activity"/>
    <property type="evidence" value="ECO:0007669"/>
    <property type="project" value="UniProtKB-EC"/>
</dbReference>
<evidence type="ECO:0000256" key="2">
    <source>
        <dbReference type="ARBA" id="ARBA00022884"/>
    </source>
</evidence>
<keyword evidence="2" id="KW-0694">RNA-binding</keyword>
<comment type="caution">
    <text evidence="6">The sequence shown here is derived from an EMBL/GenBank/DDBJ whole genome shotgun (WGS) entry which is preliminary data.</text>
</comment>
<dbReference type="EMBL" id="CAVNYO010000462">
    <property type="protein sequence ID" value="CAK5282781.1"/>
    <property type="molecule type" value="Genomic_DNA"/>
</dbReference>
<evidence type="ECO:0000259" key="5">
    <source>
        <dbReference type="PROSITE" id="PS50994"/>
    </source>
</evidence>
<dbReference type="PANTHER" id="PTHR42648">
    <property type="entry name" value="TRANSPOSASE, PUTATIVE-RELATED"/>
    <property type="match status" value="1"/>
</dbReference>
<dbReference type="SUPFAM" id="SSF53098">
    <property type="entry name" value="Ribonuclease H-like"/>
    <property type="match status" value="1"/>
</dbReference>
<dbReference type="InterPro" id="IPR012337">
    <property type="entry name" value="RNaseH-like_sf"/>
</dbReference>
<dbReference type="InterPro" id="IPR039537">
    <property type="entry name" value="Retrotran_Ty1/copia-like"/>
</dbReference>
<keyword evidence="1" id="KW-0815">Transposition</keyword>
<dbReference type="GO" id="GO:0005634">
    <property type="term" value="C:nucleus"/>
    <property type="evidence" value="ECO:0007669"/>
    <property type="project" value="UniProtKB-ARBA"/>
</dbReference>
<name>A0AAD2HWW0_9AGAR</name>
<evidence type="ECO:0000313" key="6">
    <source>
        <dbReference type="EMBL" id="CAK5282781.1"/>
    </source>
</evidence>
<dbReference type="GO" id="GO:0032196">
    <property type="term" value="P:transposition"/>
    <property type="evidence" value="ECO:0007669"/>
    <property type="project" value="UniProtKB-KW"/>
</dbReference>
<reference evidence="6" key="1">
    <citation type="submission" date="2023-11" db="EMBL/GenBank/DDBJ databases">
        <authorList>
            <person name="De Vega J J."/>
            <person name="De Vega J J."/>
        </authorList>
    </citation>
    <scope>NUCLEOTIDE SEQUENCE</scope>
</reference>
<dbReference type="Proteomes" id="UP001295794">
    <property type="component" value="Unassembled WGS sequence"/>
</dbReference>
<evidence type="ECO:0000256" key="4">
    <source>
        <dbReference type="ARBA" id="ARBA00049244"/>
    </source>
</evidence>
<evidence type="ECO:0000313" key="7">
    <source>
        <dbReference type="Proteomes" id="UP001295794"/>
    </source>
</evidence>
<dbReference type="AlphaFoldDB" id="A0AAD2HWW0"/>
<dbReference type="InterPro" id="IPR001584">
    <property type="entry name" value="Integrase_cat-core"/>
</dbReference>
<dbReference type="GO" id="GO:0015074">
    <property type="term" value="P:DNA integration"/>
    <property type="evidence" value="ECO:0007669"/>
    <property type="project" value="InterPro"/>
</dbReference>
<dbReference type="Gene3D" id="3.30.420.10">
    <property type="entry name" value="Ribonuclease H-like superfamily/Ribonuclease H"/>
    <property type="match status" value="1"/>
</dbReference>
<evidence type="ECO:0000256" key="3">
    <source>
        <dbReference type="ARBA" id="ARBA00048173"/>
    </source>
</evidence>
<gene>
    <name evidence="6" type="ORF">MYCIT1_LOCUS34820</name>
</gene>
<evidence type="ECO:0000256" key="1">
    <source>
        <dbReference type="ARBA" id="ARBA00022578"/>
    </source>
</evidence>
<comment type="catalytic activity">
    <reaction evidence="3">
        <text>DNA(n) + a 2'-deoxyribonucleoside 5'-triphosphate = DNA(n+1) + diphosphate</text>
        <dbReference type="Rhea" id="RHEA:22508"/>
        <dbReference type="Rhea" id="RHEA-COMP:17339"/>
        <dbReference type="Rhea" id="RHEA-COMP:17340"/>
        <dbReference type="ChEBI" id="CHEBI:33019"/>
        <dbReference type="ChEBI" id="CHEBI:61560"/>
        <dbReference type="ChEBI" id="CHEBI:173112"/>
        <dbReference type="EC" id="2.7.7.49"/>
    </reaction>
</comment>
<comment type="catalytic activity">
    <reaction evidence="4">
        <text>DNA(n) + a 2'-deoxyribonucleoside 5'-triphosphate = DNA(n+1) + diphosphate</text>
        <dbReference type="Rhea" id="RHEA:22508"/>
        <dbReference type="Rhea" id="RHEA-COMP:17339"/>
        <dbReference type="Rhea" id="RHEA-COMP:17340"/>
        <dbReference type="ChEBI" id="CHEBI:33019"/>
        <dbReference type="ChEBI" id="CHEBI:61560"/>
        <dbReference type="ChEBI" id="CHEBI:173112"/>
        <dbReference type="EC" id="2.7.7.7"/>
    </reaction>
</comment>
<dbReference type="InterPro" id="IPR036397">
    <property type="entry name" value="RNaseH_sf"/>
</dbReference>
<protein>
    <recommendedName>
        <fullName evidence="5">Integrase catalytic domain-containing protein</fullName>
    </recommendedName>
</protein>